<dbReference type="eggNOG" id="arCOG04702">
    <property type="taxonomic scope" value="Archaea"/>
</dbReference>
<proteinExistence type="predicted"/>
<dbReference type="KEGG" id="nph:NP_2694A"/>
<dbReference type="Pfam" id="PF01161">
    <property type="entry name" value="PBP"/>
    <property type="match status" value="1"/>
</dbReference>
<dbReference type="HOGENOM" id="CLU_083918_3_0_2"/>
<name>A0A1U7EWI4_NATPD</name>
<dbReference type="PROSITE" id="PS51257">
    <property type="entry name" value="PROKAR_LIPOPROTEIN"/>
    <property type="match status" value="1"/>
</dbReference>
<dbReference type="SUPFAM" id="SSF49777">
    <property type="entry name" value="PEBP-like"/>
    <property type="match status" value="1"/>
</dbReference>
<keyword evidence="2" id="KW-1185">Reference proteome</keyword>
<protein>
    <submittedName>
        <fullName evidence="1">UPF0098 family protein</fullName>
    </submittedName>
</protein>
<dbReference type="InterPro" id="IPR036610">
    <property type="entry name" value="PEBP-like_sf"/>
</dbReference>
<dbReference type="CDD" id="cd00865">
    <property type="entry name" value="PEBP_bact_arch"/>
    <property type="match status" value="1"/>
</dbReference>
<dbReference type="Gene3D" id="3.90.280.10">
    <property type="entry name" value="PEBP-like"/>
    <property type="match status" value="1"/>
</dbReference>
<dbReference type="OrthoDB" id="28720at2157"/>
<evidence type="ECO:0000313" key="1">
    <source>
        <dbReference type="EMBL" id="CAI49438.1"/>
    </source>
</evidence>
<dbReference type="STRING" id="348780.NP_2694A"/>
<evidence type="ECO:0000313" key="2">
    <source>
        <dbReference type="Proteomes" id="UP000002698"/>
    </source>
</evidence>
<reference evidence="1 2" key="1">
    <citation type="journal article" date="2005" name="Genome Res.">
        <title>Living with two extremes: conclusions from the genome sequence of Natronomonas pharaonis.</title>
        <authorList>
            <person name="Falb M."/>
            <person name="Pfeiffer F."/>
            <person name="Palm P."/>
            <person name="Rodewald K."/>
            <person name="Hickmann V."/>
            <person name="Tittor J."/>
            <person name="Oesterhelt D."/>
        </authorList>
    </citation>
    <scope>NUCLEOTIDE SEQUENCE [LARGE SCALE GENOMIC DNA]</scope>
    <source>
        <strain evidence="2">ATCC 35678 / DSM 2160 / CIP 103997 / JCM 8858 / NBRC 14720 / NCIMB 2260 / Gabara</strain>
    </source>
</reference>
<dbReference type="AlphaFoldDB" id="A0A1U7EWI4"/>
<dbReference type="EMBL" id="CR936257">
    <property type="protein sequence ID" value="CAI49438.1"/>
    <property type="molecule type" value="Genomic_DNA"/>
</dbReference>
<dbReference type="InterPro" id="IPR008914">
    <property type="entry name" value="PEBP"/>
</dbReference>
<dbReference type="EnsemblBacteria" id="CAI49438">
    <property type="protein sequence ID" value="CAI49438"/>
    <property type="gene ID" value="NP_2694A"/>
</dbReference>
<accession>A0A1U7EWI4</accession>
<gene>
    <name evidence="1" type="ordered locus">NP_2694A</name>
</gene>
<dbReference type="Proteomes" id="UP000002698">
    <property type="component" value="Chromosome"/>
</dbReference>
<dbReference type="GeneID" id="3701527"/>
<sequence length="184" mass="19734">MRRRELIAAAPLVATAGCTIGGEPPDGSAFNIAIPDAEGVLPEQYTCDGEGVSPPLRITSVPSGTASLAVVGEWLRGYTPRTIWLLWGLPTTEPLEIPPGIGDEQTPDAFEEAVQGATEDGAIGYQPPCHESPDHDSYRFIAHALPEPLDLEPGAGRDDLDDHISETLTDVSSTSVQVRYERFR</sequence>
<organism evidence="1 2">
    <name type="scientific">Natronomonas pharaonis (strain ATCC 35678 / DSM 2160 / CIP 103997 / JCM 8858 / NBRC 14720 / NCIMB 2260 / Gabara)</name>
    <name type="common">Halobacterium pharaonis</name>
    <dbReference type="NCBI Taxonomy" id="348780"/>
    <lineage>
        <taxon>Archaea</taxon>
        <taxon>Methanobacteriati</taxon>
        <taxon>Methanobacteriota</taxon>
        <taxon>Stenosarchaea group</taxon>
        <taxon>Halobacteria</taxon>
        <taxon>Halobacteriales</taxon>
        <taxon>Natronomonadaceae</taxon>
        <taxon>Natronomonas</taxon>
    </lineage>
</organism>
<dbReference type="InterPro" id="IPR005247">
    <property type="entry name" value="YbhB_YbcL/LppC-like"/>
</dbReference>
<dbReference type="RefSeq" id="WP_011323063.1">
    <property type="nucleotide sequence ID" value="NC_007426.1"/>
</dbReference>